<dbReference type="Gene3D" id="1.10.287.130">
    <property type="match status" value="1"/>
</dbReference>
<dbReference type="PROSITE" id="PS50110">
    <property type="entry name" value="RESPONSE_REGULATORY"/>
    <property type="match status" value="2"/>
</dbReference>
<dbReference type="EC" id="2.7.13.3" evidence="2"/>
<keyword evidence="5" id="KW-0418">Kinase</keyword>
<protein>
    <recommendedName>
        <fullName evidence="3">Stage 0 sporulation protein A homolog</fullName>
        <ecNumber evidence="2">2.7.13.3</ecNumber>
    </recommendedName>
</protein>
<dbReference type="CDD" id="cd16922">
    <property type="entry name" value="HATPase_EvgS-ArcB-TorS-like"/>
    <property type="match status" value="1"/>
</dbReference>
<dbReference type="Proteomes" id="UP000723714">
    <property type="component" value="Unassembled WGS sequence"/>
</dbReference>
<dbReference type="SMART" id="SM00387">
    <property type="entry name" value="HATPase_c"/>
    <property type="match status" value="1"/>
</dbReference>
<evidence type="ECO:0000259" key="9">
    <source>
        <dbReference type="PROSITE" id="PS50109"/>
    </source>
</evidence>
<dbReference type="Gene3D" id="3.40.50.2300">
    <property type="match status" value="2"/>
</dbReference>
<feature type="domain" description="Response regulatory" evidence="10">
    <location>
        <begin position="659"/>
        <end position="779"/>
    </location>
</feature>
<dbReference type="SUPFAM" id="SSF55874">
    <property type="entry name" value="ATPase domain of HSP90 chaperone/DNA topoisomerase II/histidine kinase"/>
    <property type="match status" value="1"/>
</dbReference>
<comment type="catalytic activity">
    <reaction evidence="1">
        <text>ATP + protein L-histidine = ADP + protein N-phospho-L-histidine.</text>
        <dbReference type="EC" id="2.7.13.3"/>
    </reaction>
</comment>
<evidence type="ECO:0000313" key="11">
    <source>
        <dbReference type="EMBL" id="MBU3876458.1"/>
    </source>
</evidence>
<sequence>MNNSTSETFLASSRIIKEGLNNKISLDEEILITFSELIASEPTSHLEYTLQNYINSSGFYKITYLDMNGKGIDSTGNPANLTELPFTDTALTNGQHSNSPAYHGNSGWLEIAYQTPVMKNDTQIGALYAQRILEDFNSQSLFMFHNGQGLAYVIDSDNGEWLITCKGDRGSDTLYGFLKDGGNQESTLLALQNAISEGKSGTITIQYHKTEYLLCFLPLDTPYGSCLITTIPKSIIQHEAFDLLDILKVLLLVLLAAGILISLLVAGRQSLKARSREREYREKLFENLSTNIDFAFMLYTPATHKTELLSNNISEIIGVPVKQALKSPEIIFQYFGPEMEEMGDAFLNGRLTTQCLQECKIGDGPDEVVRWIAVHMIPADYNQYLAVFHDTTKEHHMRETLADALEQARNTNQARTLFFSSISHDIRTPMNGIIGMTNIAMSNLDHPEKVSACLQKILTASDHLLALINEILDMSRIESGKINLKEEQIELPTLISNILSFIKPEIQRKHHELMMKSSVLEHDTFIGDALNLQKVFLNLLSNAVKYTPDGGHIIFCIEELKHSQDIADIRFIVEDNGIGMSEDFMKRIFQPFERAEDSRMSKTTGTGLGMSITKGIIDSMGGHIQIESQIDKGSRFTVEIPLKLPPDSTAKPPFFGRYPVLLASTDTEALDSISQILDGTGLKTDWAASSLETSAKVAEAHQNQEDYFIIIIENRLTPLSGIETARQIRSLKGGSNPIILLSTYDEEEIKEDASSAGIDGFLTKPYFKNELLETLMNYMPTEDFPTLQPPSYVSHRLAPHLSGLRILAAEDNELNREIICELLTAKNVQVLCVENGKEALEEFEKSAAGDYQMILLDIHMPVMDGLETSRSIRSSSHPDASVIPIIAMTADVFDEDIHKSREAGMDGHLSKPIVLEELFAIINQFKEGRKGVEEKE</sequence>
<dbReference type="CDD" id="cd17546">
    <property type="entry name" value="REC_hyHK_CKI1_RcsC-like"/>
    <property type="match status" value="1"/>
</dbReference>
<feature type="domain" description="Histidine kinase" evidence="9">
    <location>
        <begin position="421"/>
        <end position="644"/>
    </location>
</feature>
<evidence type="ECO:0000313" key="12">
    <source>
        <dbReference type="Proteomes" id="UP000723714"/>
    </source>
</evidence>
<evidence type="ECO:0000256" key="5">
    <source>
        <dbReference type="ARBA" id="ARBA00022777"/>
    </source>
</evidence>
<dbReference type="InterPro" id="IPR036097">
    <property type="entry name" value="HisK_dim/P_sf"/>
</dbReference>
<dbReference type="SMART" id="SM00388">
    <property type="entry name" value="HisKA"/>
    <property type="match status" value="1"/>
</dbReference>
<dbReference type="PANTHER" id="PTHR45339:SF1">
    <property type="entry name" value="HYBRID SIGNAL TRANSDUCTION HISTIDINE KINASE J"/>
    <property type="match status" value="1"/>
</dbReference>
<keyword evidence="12" id="KW-1185">Reference proteome</keyword>
<dbReference type="InterPro" id="IPR036890">
    <property type="entry name" value="HATPase_C_sf"/>
</dbReference>
<name>A0ABS6D4P7_9FIRM</name>
<dbReference type="SMART" id="SM00448">
    <property type="entry name" value="REC"/>
    <property type="match status" value="2"/>
</dbReference>
<dbReference type="EMBL" id="JABACJ020000010">
    <property type="protein sequence ID" value="MBU3876458.1"/>
    <property type="molecule type" value="Genomic_DNA"/>
</dbReference>
<organism evidence="11 12">
    <name type="scientific">Faecalicatena faecalis</name>
    <dbReference type="NCBI Taxonomy" id="2726362"/>
    <lineage>
        <taxon>Bacteria</taxon>
        <taxon>Bacillati</taxon>
        <taxon>Bacillota</taxon>
        <taxon>Clostridia</taxon>
        <taxon>Lachnospirales</taxon>
        <taxon>Lachnospiraceae</taxon>
        <taxon>Faecalicatena</taxon>
    </lineage>
</organism>
<evidence type="ECO:0000256" key="1">
    <source>
        <dbReference type="ARBA" id="ARBA00000085"/>
    </source>
</evidence>
<keyword evidence="5" id="KW-0808">Transferase</keyword>
<dbReference type="InterPro" id="IPR003661">
    <property type="entry name" value="HisK_dim/P_dom"/>
</dbReference>
<evidence type="ECO:0000259" key="10">
    <source>
        <dbReference type="PROSITE" id="PS50110"/>
    </source>
</evidence>
<evidence type="ECO:0000256" key="4">
    <source>
        <dbReference type="ARBA" id="ARBA00022553"/>
    </source>
</evidence>
<accession>A0ABS6D4P7</accession>
<dbReference type="InterPro" id="IPR004358">
    <property type="entry name" value="Sig_transdc_His_kin-like_C"/>
</dbReference>
<evidence type="ECO:0000256" key="7">
    <source>
        <dbReference type="ARBA" id="ARBA00024867"/>
    </source>
</evidence>
<evidence type="ECO:0000256" key="6">
    <source>
        <dbReference type="ARBA" id="ARBA00023012"/>
    </source>
</evidence>
<dbReference type="PANTHER" id="PTHR45339">
    <property type="entry name" value="HYBRID SIGNAL TRANSDUCTION HISTIDINE KINASE J"/>
    <property type="match status" value="1"/>
</dbReference>
<evidence type="ECO:0000256" key="3">
    <source>
        <dbReference type="ARBA" id="ARBA00018672"/>
    </source>
</evidence>
<comment type="caution">
    <text evidence="11">The sequence shown here is derived from an EMBL/GenBank/DDBJ whole genome shotgun (WGS) entry which is preliminary data.</text>
</comment>
<comment type="caution">
    <text evidence="8">Lacks conserved residue(s) required for the propagation of feature annotation.</text>
</comment>
<dbReference type="Gene3D" id="3.30.565.10">
    <property type="entry name" value="Histidine kinase-like ATPase, C-terminal domain"/>
    <property type="match status" value="1"/>
</dbReference>
<comment type="function">
    <text evidence="7">May play the central regulatory role in sporulation. It may be an element of the effector pathway responsible for the activation of sporulation genes in response to nutritional stress. Spo0A may act in concert with spo0H (a sigma factor) to control the expression of some genes that are critical to the sporulation process.</text>
</comment>
<evidence type="ECO:0000256" key="2">
    <source>
        <dbReference type="ARBA" id="ARBA00012438"/>
    </source>
</evidence>
<keyword evidence="6" id="KW-0902">Two-component regulatory system</keyword>
<reference evidence="11 12" key="1">
    <citation type="submission" date="2021-06" db="EMBL/GenBank/DDBJ databases">
        <title>Faecalicatena sp. nov. isolated from porcine feces.</title>
        <authorList>
            <person name="Oh B.S."/>
            <person name="Lee J.H."/>
        </authorList>
    </citation>
    <scope>NUCLEOTIDE SEQUENCE [LARGE SCALE GENOMIC DNA]</scope>
    <source>
        <strain evidence="11 12">AGMB00832</strain>
    </source>
</reference>
<evidence type="ECO:0000256" key="8">
    <source>
        <dbReference type="PROSITE-ProRule" id="PRU00169"/>
    </source>
</evidence>
<dbReference type="SUPFAM" id="SSF52172">
    <property type="entry name" value="CheY-like"/>
    <property type="match status" value="2"/>
</dbReference>
<dbReference type="Pfam" id="PF00072">
    <property type="entry name" value="Response_reg"/>
    <property type="match status" value="2"/>
</dbReference>
<dbReference type="Gene3D" id="3.30.450.20">
    <property type="entry name" value="PAS domain"/>
    <property type="match status" value="1"/>
</dbReference>
<dbReference type="CDD" id="cd00156">
    <property type="entry name" value="REC"/>
    <property type="match status" value="1"/>
</dbReference>
<dbReference type="InterPro" id="IPR003594">
    <property type="entry name" value="HATPase_dom"/>
</dbReference>
<feature type="modified residue" description="4-aspartylphosphate" evidence="8">
    <location>
        <position position="857"/>
    </location>
</feature>
<dbReference type="SUPFAM" id="SSF47384">
    <property type="entry name" value="Homodimeric domain of signal transducing histidine kinase"/>
    <property type="match status" value="1"/>
</dbReference>
<dbReference type="CDD" id="cd00082">
    <property type="entry name" value="HisKA"/>
    <property type="match status" value="1"/>
</dbReference>
<dbReference type="InterPro" id="IPR001789">
    <property type="entry name" value="Sig_transdc_resp-reg_receiver"/>
</dbReference>
<proteinExistence type="predicted"/>
<dbReference type="InterPro" id="IPR011006">
    <property type="entry name" value="CheY-like_superfamily"/>
</dbReference>
<feature type="domain" description="Response regulatory" evidence="10">
    <location>
        <begin position="805"/>
        <end position="926"/>
    </location>
</feature>
<dbReference type="InterPro" id="IPR005467">
    <property type="entry name" value="His_kinase_dom"/>
</dbReference>
<dbReference type="Pfam" id="PF00512">
    <property type="entry name" value="HisKA"/>
    <property type="match status" value="1"/>
</dbReference>
<keyword evidence="4 8" id="KW-0597">Phosphoprotein</keyword>
<dbReference type="PROSITE" id="PS50109">
    <property type="entry name" value="HIS_KIN"/>
    <property type="match status" value="1"/>
</dbReference>
<dbReference type="PRINTS" id="PR00344">
    <property type="entry name" value="BCTRLSENSOR"/>
</dbReference>
<dbReference type="Pfam" id="PF02518">
    <property type="entry name" value="HATPase_c"/>
    <property type="match status" value="1"/>
</dbReference>
<gene>
    <name evidence="11" type="ORF">HGO97_011615</name>
</gene>